<dbReference type="AlphaFoldDB" id="F0NZF8"/>
<dbReference type="NCBIfam" id="TIGR00486">
    <property type="entry name" value="YbgI_SA1388"/>
    <property type="match status" value="1"/>
</dbReference>
<dbReference type="GO" id="GO:0046872">
    <property type="term" value="F:metal ion binding"/>
    <property type="evidence" value="ECO:0007669"/>
    <property type="project" value="UniProtKB-UniRule"/>
</dbReference>
<feature type="binding site" evidence="6">
    <location>
        <position position="327"/>
    </location>
    <ligand>
        <name>a divalent metal cation</name>
        <dbReference type="ChEBI" id="CHEBI:60240"/>
        <label>1</label>
    </ligand>
</feature>
<dbReference type="KEGG" id="wvi:Weevi_1605"/>
<dbReference type="EMBL" id="CP002455">
    <property type="protein sequence ID" value="ADX68305.1"/>
    <property type="molecule type" value="Genomic_DNA"/>
</dbReference>
<evidence type="ECO:0000313" key="8">
    <source>
        <dbReference type="Proteomes" id="UP000008641"/>
    </source>
</evidence>
<evidence type="ECO:0000256" key="3">
    <source>
        <dbReference type="ARBA" id="ARBA00022112"/>
    </source>
</evidence>
<feature type="binding site" evidence="6">
    <location>
        <position position="103"/>
    </location>
    <ligand>
        <name>a divalent metal cation</name>
        <dbReference type="ChEBI" id="CHEBI:60240"/>
        <label>1</label>
    </ligand>
</feature>
<keyword evidence="4 5" id="KW-0479">Metal-binding</keyword>
<evidence type="ECO:0000313" key="7">
    <source>
        <dbReference type="EMBL" id="ADX68305.1"/>
    </source>
</evidence>
<gene>
    <name evidence="7" type="ordered locus">Weevi_1605</name>
</gene>
<dbReference type="InterPro" id="IPR017221">
    <property type="entry name" value="DUF34/NIF3_bac"/>
</dbReference>
<proteinExistence type="inferred from homology"/>
<evidence type="ECO:0000256" key="5">
    <source>
        <dbReference type="PIRNR" id="PIRNR037489"/>
    </source>
</evidence>
<protein>
    <recommendedName>
        <fullName evidence="3 5">GTP cyclohydrolase 1 type 2 homolog</fullName>
    </recommendedName>
</protein>
<accession>F0NZF8</accession>
<dbReference type="GO" id="GO:0005737">
    <property type="term" value="C:cytoplasm"/>
    <property type="evidence" value="ECO:0007669"/>
    <property type="project" value="TreeGrafter"/>
</dbReference>
<dbReference type="SUPFAM" id="SSF102705">
    <property type="entry name" value="NIF3 (NGG1p interacting factor 3)-like"/>
    <property type="match status" value="1"/>
</dbReference>
<reference evidence="8" key="2">
    <citation type="journal article" date="2011" name="Stand. Genomic Sci.">
        <title>Complete genome sequence of Weeksella virosa type strain (9751T).</title>
        <authorList>
            <person name="Lang E."/>
            <person name="Teshima H."/>
            <person name="Lucas S."/>
            <person name="Lapidus A."/>
            <person name="Hammon N."/>
            <person name="Deshpande S."/>
            <person name="Nolan M."/>
            <person name="Cheng J."/>
            <person name="Pitluck S."/>
            <person name="Liolios K."/>
            <person name="Pagani I."/>
            <person name="Mikhailova N."/>
            <person name="Ivanova N."/>
            <person name="Mavromatis K."/>
            <person name="Pati A."/>
            <person name="Tapia R."/>
            <person name="Han C."/>
            <person name="Goodwin L."/>
            <person name="Chen A."/>
            <person name="Palaniappan K."/>
            <person name="Land M."/>
            <person name="Hauser L."/>
            <person name="Chang Y."/>
            <person name="Jeffries C."/>
            <person name="Brambilla E."/>
            <person name="Kopitz M."/>
            <person name="Rohde M."/>
            <person name="Goker M."/>
            <person name="Tindall B."/>
            <person name="Detter J."/>
            <person name="Woyke T."/>
            <person name="Bristow J."/>
            <person name="Eisen J."/>
            <person name="Markowitz V."/>
            <person name="Hugenholtz P."/>
            <person name="Klenk H."/>
            <person name="Kyrpides N."/>
        </authorList>
    </citation>
    <scope>NUCLEOTIDE SEQUENCE [LARGE SCALE GENOMIC DNA]</scope>
    <source>
        <strain evidence="8">ATCC 43766 / DSM 16922 / JCM 21250 / NBRC 16016 / NCTC 11634 / CL345/78</strain>
    </source>
</reference>
<feature type="binding site" evidence="6">
    <location>
        <position position="65"/>
    </location>
    <ligand>
        <name>a divalent metal cation</name>
        <dbReference type="ChEBI" id="CHEBI:60240"/>
        <label>1</label>
    </ligand>
</feature>
<dbReference type="Pfam" id="PF01784">
    <property type="entry name" value="DUF34_NIF3"/>
    <property type="match status" value="1"/>
</dbReference>
<dbReference type="Proteomes" id="UP000008641">
    <property type="component" value="Chromosome"/>
</dbReference>
<name>F0NZF8_WEEVC</name>
<dbReference type="InterPro" id="IPR015867">
    <property type="entry name" value="N-reg_PII/ATP_PRibTrfase_C"/>
</dbReference>
<sequence length="364" mass="41001">MTIQEVIQSLEEIAPLQYAEDFDNVGLLVGNSQFQVSNVLVTLDTTEEVVQEAIEKECNLIVSFHPIIFSGLKKLTGKTYVERAVLKAIQNDIAIYAIHTALDNSQVGVNYQICQQLGLVNQRILLPKKEILHQLYVYVPEKNAEELRKNLFQAGAGHVGKYDLCSFNLVGEGTFRPTEGSNPTIGTHYVAHTEKEVKIEVLVPAHVTDKVIEAMRKNHPYEEIAYGLIALENENQTVGMGMIAELPEEMNEHDFMDRLKDLMKTPLIRHSKLLNKKIKKVAVLGGSGVFATRSAIAQKADVFISADFKYHDFFAAENKIVLMDIGHFESEQFTKNLLTTFISKKFTNFAVYNSEINTNPVNYY</sequence>
<evidence type="ECO:0000256" key="6">
    <source>
        <dbReference type="PIRSR" id="PIRSR602678-1"/>
    </source>
</evidence>
<dbReference type="FunFam" id="3.40.1390.30:FF:000001">
    <property type="entry name" value="GTP cyclohydrolase 1 type 2"/>
    <property type="match status" value="1"/>
</dbReference>
<feature type="binding site" evidence="6">
    <location>
        <position position="331"/>
    </location>
    <ligand>
        <name>a divalent metal cation</name>
        <dbReference type="ChEBI" id="CHEBI:60240"/>
        <label>1</label>
    </ligand>
</feature>
<organism evidence="7 8">
    <name type="scientific">Weeksella virosa (strain ATCC 43766 / DSM 16922 / JCM 21250 / CCUG 30538 / CDC 9751 / IAM 14551 / NBRC 16016 / NCTC 11634 / CL345/78)</name>
    <dbReference type="NCBI Taxonomy" id="865938"/>
    <lineage>
        <taxon>Bacteria</taxon>
        <taxon>Pseudomonadati</taxon>
        <taxon>Bacteroidota</taxon>
        <taxon>Flavobacteriia</taxon>
        <taxon>Flavobacteriales</taxon>
        <taxon>Weeksellaceae</taxon>
        <taxon>Weeksella</taxon>
    </lineage>
</organism>
<dbReference type="HOGENOM" id="CLU_037423_1_0_10"/>
<dbReference type="PANTHER" id="PTHR13799">
    <property type="entry name" value="NGG1 INTERACTING FACTOR 3"/>
    <property type="match status" value="1"/>
</dbReference>
<dbReference type="eggNOG" id="COG0327">
    <property type="taxonomic scope" value="Bacteria"/>
</dbReference>
<dbReference type="PIRSF" id="PIRSF037489">
    <property type="entry name" value="UCP037489_NIF3_YqfO"/>
    <property type="match status" value="1"/>
</dbReference>
<dbReference type="OrthoDB" id="9792792at2"/>
<comment type="similarity">
    <text evidence="1 5">Belongs to the GTP cyclohydrolase I type 2/NIF3 family.</text>
</comment>
<evidence type="ECO:0000256" key="4">
    <source>
        <dbReference type="ARBA" id="ARBA00022723"/>
    </source>
</evidence>
<dbReference type="InterPro" id="IPR002678">
    <property type="entry name" value="DUF34/NIF3"/>
</dbReference>
<dbReference type="RefSeq" id="WP_013598694.1">
    <property type="nucleotide sequence ID" value="NC_015144.1"/>
</dbReference>
<dbReference type="PANTHER" id="PTHR13799:SF14">
    <property type="entry name" value="GTP CYCLOHYDROLASE 1 TYPE 2 HOMOLOG"/>
    <property type="match status" value="1"/>
</dbReference>
<dbReference type="InterPro" id="IPR036069">
    <property type="entry name" value="DUF34/NIF3_sf"/>
</dbReference>
<evidence type="ECO:0000256" key="2">
    <source>
        <dbReference type="ARBA" id="ARBA00011643"/>
    </source>
</evidence>
<reference evidence="7 8" key="1">
    <citation type="journal article" date="2011" name="Stand. Genomic Sci.">
        <title>Complete genome sequence of Weeksella virosa type strain (9751).</title>
        <authorList>
            <person name="Lang E."/>
            <person name="Teshima H."/>
            <person name="Lucas S."/>
            <person name="Lapidus A."/>
            <person name="Hammon N."/>
            <person name="Deshpande S."/>
            <person name="Nolan M."/>
            <person name="Cheng J.F."/>
            <person name="Pitluck S."/>
            <person name="Liolios K."/>
            <person name="Pagani I."/>
            <person name="Mikhailova N."/>
            <person name="Ivanova N."/>
            <person name="Mavromatis K."/>
            <person name="Pati A."/>
            <person name="Tapia R."/>
            <person name="Han C."/>
            <person name="Goodwin L."/>
            <person name="Chen A."/>
            <person name="Palaniappan K."/>
            <person name="Land M."/>
            <person name="Hauser L."/>
            <person name="Chang Y.J."/>
            <person name="Jeffries C.D."/>
            <person name="Brambilla E.M."/>
            <person name="Kopitz M."/>
            <person name="Rohde M."/>
            <person name="Goker M."/>
            <person name="Tindall B.J."/>
            <person name="Detter J.C."/>
            <person name="Woyke T."/>
            <person name="Bristow J."/>
            <person name="Eisen J.A."/>
            <person name="Markowitz V."/>
            <person name="Hugenholtz P."/>
            <person name="Klenk H.P."/>
            <person name="Kyrpides N.C."/>
        </authorList>
    </citation>
    <scope>NUCLEOTIDE SEQUENCE [LARGE SCALE GENOMIC DNA]</scope>
    <source>
        <strain evidence="8">ATCC 43766 / DSM 16922 / JCM 21250 / NBRC 16016 / NCTC 11634 / CL345/78</strain>
    </source>
</reference>
<dbReference type="Gene3D" id="3.40.1390.30">
    <property type="entry name" value="NIF3 (NGG1p interacting factor 3)-like"/>
    <property type="match status" value="1"/>
</dbReference>
<dbReference type="STRING" id="865938.Weevi_1605"/>
<comment type="subunit">
    <text evidence="2">Homohexamer.</text>
</comment>
<dbReference type="Gene3D" id="3.30.70.120">
    <property type="match status" value="1"/>
</dbReference>
<evidence type="ECO:0000256" key="1">
    <source>
        <dbReference type="ARBA" id="ARBA00006964"/>
    </source>
</evidence>
<keyword evidence="8" id="KW-1185">Reference proteome</keyword>